<dbReference type="AlphaFoldDB" id="A0AA41Z5E1"/>
<name>A0AA41Z5E1_9SPHN</name>
<evidence type="ECO:0000256" key="1">
    <source>
        <dbReference type="SAM" id="MobiDB-lite"/>
    </source>
</evidence>
<dbReference type="InterPro" id="IPR003777">
    <property type="entry name" value="XdhC_CoxI"/>
</dbReference>
<feature type="domain" description="XdhC- CoxI" evidence="2">
    <location>
        <begin position="67"/>
        <end position="132"/>
    </location>
</feature>
<gene>
    <name evidence="4" type="ORF">NEE01_03600</name>
</gene>
<dbReference type="RefSeq" id="WP_265267915.1">
    <property type="nucleotide sequence ID" value="NZ_JANFAV010000002.1"/>
</dbReference>
<organism evidence="4 5">
    <name type="scientific">Sphingomonas lycopersici</name>
    <dbReference type="NCBI Taxonomy" id="2951807"/>
    <lineage>
        <taxon>Bacteria</taxon>
        <taxon>Pseudomonadati</taxon>
        <taxon>Pseudomonadota</taxon>
        <taxon>Alphaproteobacteria</taxon>
        <taxon>Sphingomonadales</taxon>
        <taxon>Sphingomonadaceae</taxon>
        <taxon>Sphingomonas</taxon>
    </lineage>
</organism>
<feature type="domain" description="XdhC Rossmann" evidence="3">
    <location>
        <begin position="212"/>
        <end position="353"/>
    </location>
</feature>
<dbReference type="PANTHER" id="PTHR30388">
    <property type="entry name" value="ALDEHYDE OXIDOREDUCTASE MOLYBDENUM COFACTOR ASSEMBLY PROTEIN"/>
    <property type="match status" value="1"/>
</dbReference>
<reference evidence="4" key="1">
    <citation type="submission" date="2022-06" db="EMBL/GenBank/DDBJ databases">
        <title>Sphingomonas sp. nov. isolated from rhizosphere soil of tomato.</title>
        <authorList>
            <person name="Dong H."/>
            <person name="Gao R."/>
        </authorList>
    </citation>
    <scope>NUCLEOTIDE SEQUENCE</scope>
    <source>
        <strain evidence="4">MMSM24</strain>
    </source>
</reference>
<feature type="region of interest" description="Disordered" evidence="1">
    <location>
        <begin position="1"/>
        <end position="49"/>
    </location>
</feature>
<keyword evidence="5" id="KW-1185">Reference proteome</keyword>
<evidence type="ECO:0000313" key="5">
    <source>
        <dbReference type="Proteomes" id="UP001165565"/>
    </source>
</evidence>
<evidence type="ECO:0000313" key="4">
    <source>
        <dbReference type="EMBL" id="MCW6533860.1"/>
    </source>
</evidence>
<proteinExistence type="predicted"/>
<dbReference type="EMBL" id="JANFAV010000002">
    <property type="protein sequence ID" value="MCW6533860.1"/>
    <property type="molecule type" value="Genomic_DNA"/>
</dbReference>
<evidence type="ECO:0000259" key="3">
    <source>
        <dbReference type="Pfam" id="PF13478"/>
    </source>
</evidence>
<dbReference type="InterPro" id="IPR027051">
    <property type="entry name" value="XdhC_Rossmann_dom"/>
</dbReference>
<dbReference type="Proteomes" id="UP001165565">
    <property type="component" value="Unassembled WGS sequence"/>
</dbReference>
<evidence type="ECO:0000259" key="2">
    <source>
        <dbReference type="Pfam" id="PF02625"/>
    </source>
</evidence>
<dbReference type="InterPro" id="IPR052698">
    <property type="entry name" value="MoCofactor_Util/Proc"/>
</dbReference>
<accession>A0AA41Z5E1</accession>
<dbReference type="PANTHER" id="PTHR30388:SF4">
    <property type="entry name" value="MOLYBDENUM COFACTOR INSERTION CHAPERONE PAOD"/>
    <property type="match status" value="1"/>
</dbReference>
<dbReference type="Gene3D" id="3.40.50.720">
    <property type="entry name" value="NAD(P)-binding Rossmann-like Domain"/>
    <property type="match status" value="1"/>
</dbReference>
<feature type="compositionally biased region" description="Basic and acidic residues" evidence="1">
    <location>
        <begin position="34"/>
        <end position="44"/>
    </location>
</feature>
<comment type="caution">
    <text evidence="4">The sequence shown here is derived from an EMBL/GenBank/DDBJ whole genome shotgun (WGS) entry which is preliminary data.</text>
</comment>
<protein>
    <submittedName>
        <fullName evidence="4">XdhC family protein</fullName>
    </submittedName>
</protein>
<dbReference type="Pfam" id="PF13478">
    <property type="entry name" value="XdhC_C"/>
    <property type="match status" value="1"/>
</dbReference>
<sequence>MTERRVAPRPLSPRRGRAPENARRPAIGASAAHRFADLPDDPTKRVPVSRPAATVSEIFHLLHDAGHAGHRGVLVTITALTKPGARAIGAHMAVLKGGESAGSFSSGCVERAIVAEALAALDEGASRSVRFGEGSRYIDIRLPCGGGMDVSFLVDPAGDVLAQAIDRLDTRQPVALRLDPTGHLALSHDPGATATGWNDGVFTVHHDPRLQLVLLGHGPEMLTSLKLARTFGAEVVLYSPDDAIVAAGLAEGTMAVHLLSAADPPTLEGDPWTAFLFLFHDHDWEPALIGQALETPAFWIGAMGSRATHAARRAALAAHGLAETAIARVHGPVGVIAEARDPMTLGLSALTEIVGAYHVLR</sequence>
<dbReference type="Pfam" id="PF02625">
    <property type="entry name" value="XdhC_CoxI"/>
    <property type="match status" value="1"/>
</dbReference>